<sequence length="58" mass="7177">MRKRENWIDIRKLRNKFAYANEEGLRINTDGTTIKDRKPDIKLKSNHYWYIPKVRRTE</sequence>
<dbReference type="EMBL" id="MT143111">
    <property type="protein sequence ID" value="QJA92969.1"/>
    <property type="molecule type" value="Genomic_DNA"/>
</dbReference>
<evidence type="ECO:0000313" key="1">
    <source>
        <dbReference type="EMBL" id="QJA81801.1"/>
    </source>
</evidence>
<dbReference type="AlphaFoldDB" id="A0A6M3LF19"/>
<organism evidence="2">
    <name type="scientific">viral metagenome</name>
    <dbReference type="NCBI Taxonomy" id="1070528"/>
    <lineage>
        <taxon>unclassified sequences</taxon>
        <taxon>metagenomes</taxon>
        <taxon>organismal metagenomes</taxon>
    </lineage>
</organism>
<proteinExistence type="predicted"/>
<accession>A0A6M3LF19</accession>
<evidence type="ECO:0000313" key="2">
    <source>
        <dbReference type="EMBL" id="QJA92969.1"/>
    </source>
</evidence>
<dbReference type="EMBL" id="MT142470">
    <property type="protein sequence ID" value="QJA81801.1"/>
    <property type="molecule type" value="Genomic_DNA"/>
</dbReference>
<protein>
    <submittedName>
        <fullName evidence="2">Uncharacterized protein</fullName>
    </submittedName>
</protein>
<reference evidence="2" key="1">
    <citation type="submission" date="2020-03" db="EMBL/GenBank/DDBJ databases">
        <title>The deep terrestrial virosphere.</title>
        <authorList>
            <person name="Holmfeldt K."/>
            <person name="Nilsson E."/>
            <person name="Simone D."/>
            <person name="Lopez-Fernandez M."/>
            <person name="Wu X."/>
            <person name="de Brujin I."/>
            <person name="Lundin D."/>
            <person name="Andersson A."/>
            <person name="Bertilsson S."/>
            <person name="Dopson M."/>
        </authorList>
    </citation>
    <scope>NUCLEOTIDE SEQUENCE</scope>
    <source>
        <strain evidence="1">MM415A00492</strain>
        <strain evidence="2">MM415B04397</strain>
    </source>
</reference>
<name>A0A6M3LF19_9ZZZZ</name>
<gene>
    <name evidence="1" type="ORF">MM415A00492_0011</name>
    <name evidence="2" type="ORF">MM415B04397_0007</name>
</gene>